<name>K4A2P2_SETIT</name>
<keyword evidence="3" id="KW-1185">Reference proteome</keyword>
<accession>K4A2P2</accession>
<dbReference type="EMBL" id="AGNK02000770">
    <property type="status" value="NOT_ANNOTATED_CDS"/>
    <property type="molecule type" value="Genomic_DNA"/>
</dbReference>
<dbReference type="Pfam" id="PF24758">
    <property type="entry name" value="LRR_At5g56370"/>
    <property type="match status" value="1"/>
</dbReference>
<feature type="domain" description="F-box/LRR-repeat protein 15/At3g58940/PEG3-like LRR" evidence="1">
    <location>
        <begin position="163"/>
        <end position="300"/>
    </location>
</feature>
<dbReference type="EnsemblPlants" id="KQL23041">
    <property type="protein sequence ID" value="KQL23041"/>
    <property type="gene ID" value="SETIT_033143mg"/>
</dbReference>
<reference evidence="3" key="1">
    <citation type="journal article" date="2012" name="Nat. Biotechnol.">
        <title>Reference genome sequence of the model plant Setaria.</title>
        <authorList>
            <person name="Bennetzen J.L."/>
            <person name="Schmutz J."/>
            <person name="Wang H."/>
            <person name="Percifield R."/>
            <person name="Hawkins J."/>
            <person name="Pontaroli A.C."/>
            <person name="Estep M."/>
            <person name="Feng L."/>
            <person name="Vaughn J.N."/>
            <person name="Grimwood J."/>
            <person name="Jenkins J."/>
            <person name="Barry K."/>
            <person name="Lindquist E."/>
            <person name="Hellsten U."/>
            <person name="Deshpande S."/>
            <person name="Wang X."/>
            <person name="Wu X."/>
            <person name="Mitros T."/>
            <person name="Triplett J."/>
            <person name="Yang X."/>
            <person name="Ye C.Y."/>
            <person name="Mauro-Herrera M."/>
            <person name="Wang L."/>
            <person name="Li P."/>
            <person name="Sharma M."/>
            <person name="Sharma R."/>
            <person name="Ronald P.C."/>
            <person name="Panaud O."/>
            <person name="Kellogg E.A."/>
            <person name="Brutnell T.P."/>
            <person name="Doust A.N."/>
            <person name="Tuskan G.A."/>
            <person name="Rokhsar D."/>
            <person name="Devos K.M."/>
        </authorList>
    </citation>
    <scope>NUCLEOTIDE SEQUENCE [LARGE SCALE GENOMIC DNA]</scope>
    <source>
        <strain evidence="3">cv. Yugu1</strain>
    </source>
</reference>
<dbReference type="Proteomes" id="UP000004995">
    <property type="component" value="Unassembled WGS sequence"/>
</dbReference>
<dbReference type="PANTHER" id="PTHR32141">
    <property type="match status" value="1"/>
</dbReference>
<evidence type="ECO:0000313" key="3">
    <source>
        <dbReference type="Proteomes" id="UP000004995"/>
    </source>
</evidence>
<dbReference type="PANTHER" id="PTHR32141:SF160">
    <property type="entry name" value="F-BOX DOMAIN-CONTAINING PROTEIN"/>
    <property type="match status" value="1"/>
</dbReference>
<protein>
    <recommendedName>
        <fullName evidence="1">F-box/LRR-repeat protein 15/At3g58940/PEG3-like LRR domain-containing protein</fullName>
    </recommendedName>
</protein>
<organism evidence="2 3">
    <name type="scientific">Setaria italica</name>
    <name type="common">Foxtail millet</name>
    <name type="synonym">Panicum italicum</name>
    <dbReference type="NCBI Taxonomy" id="4555"/>
    <lineage>
        <taxon>Eukaryota</taxon>
        <taxon>Viridiplantae</taxon>
        <taxon>Streptophyta</taxon>
        <taxon>Embryophyta</taxon>
        <taxon>Tracheophyta</taxon>
        <taxon>Spermatophyta</taxon>
        <taxon>Magnoliopsida</taxon>
        <taxon>Liliopsida</taxon>
        <taxon>Poales</taxon>
        <taxon>Poaceae</taxon>
        <taxon>PACMAD clade</taxon>
        <taxon>Panicoideae</taxon>
        <taxon>Panicodae</taxon>
        <taxon>Paniceae</taxon>
        <taxon>Cenchrinae</taxon>
        <taxon>Setaria</taxon>
    </lineage>
</organism>
<proteinExistence type="predicted"/>
<dbReference type="SUPFAM" id="SSF52047">
    <property type="entry name" value="RNI-like"/>
    <property type="match status" value="1"/>
</dbReference>
<evidence type="ECO:0000313" key="2">
    <source>
        <dbReference type="EnsemblPlants" id="KQL23041"/>
    </source>
</evidence>
<dbReference type="eggNOG" id="ENOG502RXSD">
    <property type="taxonomic scope" value="Eukaryota"/>
</dbReference>
<dbReference type="InterPro" id="IPR055411">
    <property type="entry name" value="LRR_FXL15/At3g58940/PEG3-like"/>
</dbReference>
<sequence length="334" mass="37355">MGTIAGDKWKSRLEEEEDEELVDRISGLPDAVLGDIVTLLPTRDGARTQVLSSRCVRVSASEITWILSAHRGPGHRSCTELQHLDLHDDSRPATVLDGWLRSPALHNLEQLEFHYGYRFPLGFSPLPPPPQLPASVQRFSSTLRIAKLAGCSFPEGNAGTLHLPSLLLSYNSGYSRVRIVSRTLLSIGVNPGRGDSRLQHLILEDAPCLERLLIFPYAYGYAKIMNISVISAPKLNILGPLCDDLSTVEFGTTVFQGPRLVSFMTVAPSVKILALLNMQISLDVVINFMKCFPCLEKLYIKTVLARCKNRRSREYQNFVRTRDIRLKKVVLLNY</sequence>
<dbReference type="InterPro" id="IPR055302">
    <property type="entry name" value="F-box_dom-containing"/>
</dbReference>
<dbReference type="OMA" id="INFMKCF"/>
<dbReference type="InParanoid" id="K4A2P2"/>
<dbReference type="Gramene" id="KQL23041">
    <property type="protein sequence ID" value="KQL23041"/>
    <property type="gene ID" value="SETIT_033143mg"/>
</dbReference>
<dbReference type="HOGENOM" id="CLU_023151_2_0_1"/>
<reference evidence="2" key="2">
    <citation type="submission" date="2018-08" db="UniProtKB">
        <authorList>
            <consortium name="EnsemblPlants"/>
        </authorList>
    </citation>
    <scope>IDENTIFICATION</scope>
    <source>
        <strain evidence="2">Yugu1</strain>
    </source>
</reference>
<evidence type="ECO:0000259" key="1">
    <source>
        <dbReference type="Pfam" id="PF24758"/>
    </source>
</evidence>
<dbReference type="AlphaFoldDB" id="K4A2P2"/>